<feature type="transmembrane region" description="Helical" evidence="2">
    <location>
        <begin position="58"/>
        <end position="77"/>
    </location>
</feature>
<feature type="domain" description="Glycine zipper-like" evidence="3">
    <location>
        <begin position="30"/>
        <end position="75"/>
    </location>
</feature>
<reference evidence="5" key="1">
    <citation type="submission" date="2017-07" db="EMBL/GenBank/DDBJ databases">
        <authorList>
            <person name="Varghese N."/>
            <person name="Submissions S."/>
        </authorList>
    </citation>
    <scope>NUCLEOTIDE SEQUENCE [LARGE SCALE GENOMIC DNA]</scope>
    <source>
        <strain evidence="5">NLAE-zl-C134</strain>
    </source>
</reference>
<dbReference type="EMBL" id="UHJJ01000014">
    <property type="protein sequence ID" value="SUQ15571.1"/>
    <property type="molecule type" value="Genomic_DNA"/>
</dbReference>
<evidence type="ECO:0000256" key="1">
    <source>
        <dbReference type="SAM" id="MobiDB-lite"/>
    </source>
</evidence>
<feature type="region of interest" description="Disordered" evidence="1">
    <location>
        <begin position="1"/>
        <end position="22"/>
    </location>
</feature>
<keyword evidence="2" id="KW-0472">Membrane</keyword>
<keyword evidence="5" id="KW-1185">Reference proteome</keyword>
<evidence type="ECO:0000313" key="5">
    <source>
        <dbReference type="Proteomes" id="UP000254051"/>
    </source>
</evidence>
<gene>
    <name evidence="4" type="ORF">SAMN05216529_11419</name>
</gene>
<sequence>MDGDNKTNHKKLQENIDKSDDEYKEINEKNEMNYTGVFLSIGAGLGVSFGILFDNLTIGISLGTALGLVVGAVVESVKKKK</sequence>
<accession>A0A315ZTJ1</accession>
<evidence type="ECO:0000256" key="2">
    <source>
        <dbReference type="SAM" id="Phobius"/>
    </source>
</evidence>
<dbReference type="Pfam" id="PF26273">
    <property type="entry name" value="Gly_zipper"/>
    <property type="match status" value="1"/>
</dbReference>
<feature type="compositionally biased region" description="Basic and acidic residues" evidence="1">
    <location>
        <begin position="1"/>
        <end position="18"/>
    </location>
</feature>
<dbReference type="InterPro" id="IPR058598">
    <property type="entry name" value="Gly_zipper-like_dom"/>
</dbReference>
<protein>
    <recommendedName>
        <fullName evidence="3">Glycine zipper-like domain-containing protein</fullName>
    </recommendedName>
</protein>
<proteinExistence type="predicted"/>
<dbReference type="AlphaFoldDB" id="A0A315ZTJ1"/>
<evidence type="ECO:0000259" key="3">
    <source>
        <dbReference type="Pfam" id="PF26273"/>
    </source>
</evidence>
<keyword evidence="2" id="KW-0812">Transmembrane</keyword>
<dbReference type="Proteomes" id="UP000254051">
    <property type="component" value="Unassembled WGS sequence"/>
</dbReference>
<keyword evidence="2" id="KW-1133">Transmembrane helix</keyword>
<dbReference type="RefSeq" id="WP_109713531.1">
    <property type="nucleotide sequence ID" value="NZ_QGDS01000014.1"/>
</dbReference>
<organism evidence="4 5">
    <name type="scientific">Faecalicatena contorta</name>
    <dbReference type="NCBI Taxonomy" id="39482"/>
    <lineage>
        <taxon>Bacteria</taxon>
        <taxon>Bacillati</taxon>
        <taxon>Bacillota</taxon>
        <taxon>Clostridia</taxon>
        <taxon>Lachnospirales</taxon>
        <taxon>Lachnospiraceae</taxon>
        <taxon>Faecalicatena</taxon>
    </lineage>
</organism>
<feature type="transmembrane region" description="Helical" evidence="2">
    <location>
        <begin position="34"/>
        <end position="52"/>
    </location>
</feature>
<name>A0A315ZTJ1_9FIRM</name>
<evidence type="ECO:0000313" key="4">
    <source>
        <dbReference type="EMBL" id="SUQ15571.1"/>
    </source>
</evidence>